<name>A0AAF1B1P2_DAUCS</name>
<dbReference type="PROSITE" id="PS50994">
    <property type="entry name" value="INTEGRASE"/>
    <property type="match status" value="1"/>
</dbReference>
<dbReference type="Pfam" id="PF17921">
    <property type="entry name" value="Integrase_H2C2"/>
    <property type="match status" value="1"/>
</dbReference>
<gene>
    <name evidence="2" type="ORF">DCAR_0520008</name>
</gene>
<evidence type="ECO:0000259" key="1">
    <source>
        <dbReference type="PROSITE" id="PS50994"/>
    </source>
</evidence>
<dbReference type="Proteomes" id="UP000077755">
    <property type="component" value="Chromosome 5"/>
</dbReference>
<dbReference type="FunFam" id="1.10.340.70:FF:000001">
    <property type="entry name" value="Retrovirus-related Pol polyprotein from transposon gypsy-like Protein"/>
    <property type="match status" value="1"/>
</dbReference>
<feature type="domain" description="Integrase catalytic" evidence="1">
    <location>
        <begin position="163"/>
        <end position="327"/>
    </location>
</feature>
<dbReference type="InterPro" id="IPR036397">
    <property type="entry name" value="RNaseH_sf"/>
</dbReference>
<dbReference type="EMBL" id="CP093347">
    <property type="protein sequence ID" value="WOH00637.1"/>
    <property type="molecule type" value="Genomic_DNA"/>
</dbReference>
<dbReference type="Pfam" id="PF00665">
    <property type="entry name" value="rve"/>
    <property type="match status" value="1"/>
</dbReference>
<dbReference type="Gene3D" id="1.10.340.70">
    <property type="match status" value="1"/>
</dbReference>
<dbReference type="SUPFAM" id="SSF53098">
    <property type="entry name" value="Ribonuclease H-like"/>
    <property type="match status" value="1"/>
</dbReference>
<dbReference type="PANTHER" id="PTHR37984:SF5">
    <property type="entry name" value="PROTEIN NYNRIN-LIKE"/>
    <property type="match status" value="1"/>
</dbReference>
<dbReference type="InterPro" id="IPR012337">
    <property type="entry name" value="RNaseH-like_sf"/>
</dbReference>
<reference evidence="2" key="1">
    <citation type="journal article" date="2016" name="Nat. Genet.">
        <title>A high-quality carrot genome assembly provides new insights into carotenoid accumulation and asterid genome evolution.</title>
        <authorList>
            <person name="Iorizzo M."/>
            <person name="Ellison S."/>
            <person name="Senalik D."/>
            <person name="Zeng P."/>
            <person name="Satapoomin P."/>
            <person name="Huang J."/>
            <person name="Bowman M."/>
            <person name="Iovene M."/>
            <person name="Sanseverino W."/>
            <person name="Cavagnaro P."/>
            <person name="Yildiz M."/>
            <person name="Macko-Podgorni A."/>
            <person name="Moranska E."/>
            <person name="Grzebelus E."/>
            <person name="Grzebelus D."/>
            <person name="Ashrafi H."/>
            <person name="Zheng Z."/>
            <person name="Cheng S."/>
            <person name="Spooner D."/>
            <person name="Van Deynze A."/>
            <person name="Simon P."/>
        </authorList>
    </citation>
    <scope>NUCLEOTIDE SEQUENCE</scope>
    <source>
        <tissue evidence="2">Leaf</tissue>
    </source>
</reference>
<dbReference type="InterPro" id="IPR041588">
    <property type="entry name" value="Integrase_H2C2"/>
</dbReference>
<accession>A0AAF1B1P2</accession>
<dbReference type="GO" id="GO:0003676">
    <property type="term" value="F:nucleic acid binding"/>
    <property type="evidence" value="ECO:0007669"/>
    <property type="project" value="InterPro"/>
</dbReference>
<keyword evidence="3" id="KW-1185">Reference proteome</keyword>
<evidence type="ECO:0000313" key="3">
    <source>
        <dbReference type="Proteomes" id="UP000077755"/>
    </source>
</evidence>
<dbReference type="GO" id="GO:0015074">
    <property type="term" value="P:DNA integration"/>
    <property type="evidence" value="ECO:0007669"/>
    <property type="project" value="InterPro"/>
</dbReference>
<proteinExistence type="predicted"/>
<reference evidence="2" key="2">
    <citation type="submission" date="2022-03" db="EMBL/GenBank/DDBJ databases">
        <title>Draft title - Genomic analysis of global carrot germplasm unveils the trajectory of domestication and the origin of high carotenoid orange carrot.</title>
        <authorList>
            <person name="Iorizzo M."/>
            <person name="Ellison S."/>
            <person name="Senalik D."/>
            <person name="Macko-Podgorni A."/>
            <person name="Grzebelus D."/>
            <person name="Bostan H."/>
            <person name="Rolling W."/>
            <person name="Curaba J."/>
            <person name="Simon P."/>
        </authorList>
    </citation>
    <scope>NUCLEOTIDE SEQUENCE</scope>
    <source>
        <tissue evidence="2">Leaf</tissue>
    </source>
</reference>
<organism evidence="2 3">
    <name type="scientific">Daucus carota subsp. sativus</name>
    <name type="common">Carrot</name>
    <dbReference type="NCBI Taxonomy" id="79200"/>
    <lineage>
        <taxon>Eukaryota</taxon>
        <taxon>Viridiplantae</taxon>
        <taxon>Streptophyta</taxon>
        <taxon>Embryophyta</taxon>
        <taxon>Tracheophyta</taxon>
        <taxon>Spermatophyta</taxon>
        <taxon>Magnoliopsida</taxon>
        <taxon>eudicotyledons</taxon>
        <taxon>Gunneridae</taxon>
        <taxon>Pentapetalae</taxon>
        <taxon>asterids</taxon>
        <taxon>campanulids</taxon>
        <taxon>Apiales</taxon>
        <taxon>Apiaceae</taxon>
        <taxon>Apioideae</taxon>
        <taxon>Scandiceae</taxon>
        <taxon>Daucinae</taxon>
        <taxon>Daucus</taxon>
        <taxon>Daucus sect. Daucus</taxon>
    </lineage>
</organism>
<evidence type="ECO:0000313" key="2">
    <source>
        <dbReference type="EMBL" id="WOH00637.1"/>
    </source>
</evidence>
<dbReference type="InterPro" id="IPR050951">
    <property type="entry name" value="Retrovirus_Pol_polyprotein"/>
</dbReference>
<dbReference type="AlphaFoldDB" id="A0AAF1B1P2"/>
<dbReference type="Gene3D" id="3.30.420.10">
    <property type="entry name" value="Ribonuclease H-like superfamily/Ribonuclease H"/>
    <property type="match status" value="1"/>
</dbReference>
<dbReference type="PANTHER" id="PTHR37984">
    <property type="entry name" value="PROTEIN CBG26694"/>
    <property type="match status" value="1"/>
</dbReference>
<sequence>MEQKLTTLLQHKWLSKLLGYDYMVVYKRGKDNLVTDALSRKYEDVPQCNAIHTVVPLWKQELTASWATDKWAQELSASLMLVDGELMKDGCWYVGTGNDMREKIIKNVHSSLEGGHSGVTATTKRIQERFYWPNLQTDVLKFVRECDTCQRCKPEHVAAPGMLQPLPIPNNAWETMSLDFIEGLPKSAGKEVILIMVDKLTKYGHFIALNHPYTATVVAQKVLDTVVKLHGPPKVIISDRGPVFVSSFWRELFKAMGTQVSLSTAYHPQTDGQTERVNQCLEMYLRCVTGLKPQSWCSWLPMAELWNNTCHHSAIGMSPFKALYNQDPPFVNYQVGDVTNVRYKQFLQDRTKVQHLLKENLLKAQERMQWYANKKRTNRQFAV</sequence>
<dbReference type="InterPro" id="IPR001584">
    <property type="entry name" value="Integrase_cat-core"/>
</dbReference>
<protein>
    <recommendedName>
        <fullName evidence="1">Integrase catalytic domain-containing protein</fullName>
    </recommendedName>
</protein>